<dbReference type="EMBL" id="JBJQOH010000002">
    <property type="protein sequence ID" value="KAL3695718.1"/>
    <property type="molecule type" value="Genomic_DNA"/>
</dbReference>
<comment type="subunit">
    <text evidence="1">Homodimer.</text>
</comment>
<keyword evidence="3" id="KW-1185">Reference proteome</keyword>
<dbReference type="AlphaFoldDB" id="A0ABD3HW38"/>
<sequence>MINSMDSISKGRPATVHEQEHLSLMILGDFVWQLEIGFGTVQVLSNVLTYGPSINPTTIGLEHRQTEHLHQLHLTEGNGTLAVQGQFAMNIWPRELALVGGTRLSQFASGYDISEIIDDSNPADDVTIHEIHLKFL</sequence>
<dbReference type="Pfam" id="PF03018">
    <property type="entry name" value="Dirigent"/>
    <property type="match status" value="1"/>
</dbReference>
<evidence type="ECO:0000313" key="3">
    <source>
        <dbReference type="Proteomes" id="UP001633002"/>
    </source>
</evidence>
<keyword evidence="1" id="KW-0964">Secreted</keyword>
<evidence type="ECO:0000313" key="2">
    <source>
        <dbReference type="EMBL" id="KAL3695718.1"/>
    </source>
</evidence>
<comment type="similarity">
    <text evidence="1">Belongs to the plant dirigent protein family.</text>
</comment>
<proteinExistence type="inferred from homology"/>
<accession>A0ABD3HW38</accession>
<reference evidence="2 3" key="1">
    <citation type="submission" date="2024-09" db="EMBL/GenBank/DDBJ databases">
        <title>Chromosome-scale assembly of Riccia sorocarpa.</title>
        <authorList>
            <person name="Paukszto L."/>
        </authorList>
    </citation>
    <scope>NUCLEOTIDE SEQUENCE [LARGE SCALE GENOMIC DNA]</scope>
    <source>
        <strain evidence="2">LP-2024</strain>
        <tissue evidence="2">Aerial parts of the thallus</tissue>
    </source>
</reference>
<comment type="subcellular location">
    <subcellularLocation>
        <location evidence="1">Secreted</location>
        <location evidence="1">Extracellular space</location>
        <location evidence="1">Apoplast</location>
    </subcellularLocation>
</comment>
<keyword evidence="1" id="KW-0052">Apoplast</keyword>
<comment type="caution">
    <text evidence="2">The sequence shown here is derived from an EMBL/GenBank/DDBJ whole genome shotgun (WGS) entry which is preliminary data.</text>
</comment>
<comment type="function">
    <text evidence="1">Dirigent proteins impart stereoselectivity on the phenoxy radical-coupling reaction, yielding optically active lignans from two molecules of coniferyl alcohol in the biosynthesis of lignans, flavonolignans, and alkaloids and thus plays a central role in plant secondary metabolism.</text>
</comment>
<dbReference type="GO" id="GO:0048046">
    <property type="term" value="C:apoplast"/>
    <property type="evidence" value="ECO:0007669"/>
    <property type="project" value="UniProtKB-SubCell"/>
</dbReference>
<protein>
    <recommendedName>
        <fullName evidence="1">Dirigent protein</fullName>
    </recommendedName>
</protein>
<dbReference type="InterPro" id="IPR004265">
    <property type="entry name" value="Dirigent"/>
</dbReference>
<dbReference type="Proteomes" id="UP001633002">
    <property type="component" value="Unassembled WGS sequence"/>
</dbReference>
<gene>
    <name evidence="2" type="ORF">R1sor_009794</name>
</gene>
<organism evidence="2 3">
    <name type="scientific">Riccia sorocarpa</name>
    <dbReference type="NCBI Taxonomy" id="122646"/>
    <lineage>
        <taxon>Eukaryota</taxon>
        <taxon>Viridiplantae</taxon>
        <taxon>Streptophyta</taxon>
        <taxon>Embryophyta</taxon>
        <taxon>Marchantiophyta</taxon>
        <taxon>Marchantiopsida</taxon>
        <taxon>Marchantiidae</taxon>
        <taxon>Marchantiales</taxon>
        <taxon>Ricciaceae</taxon>
        <taxon>Riccia</taxon>
    </lineage>
</organism>
<evidence type="ECO:0000256" key="1">
    <source>
        <dbReference type="RuleBase" id="RU363099"/>
    </source>
</evidence>
<name>A0ABD3HW38_9MARC</name>